<dbReference type="GO" id="GO:0004065">
    <property type="term" value="F:arylsulfatase activity"/>
    <property type="evidence" value="ECO:0007669"/>
    <property type="project" value="TreeGrafter"/>
</dbReference>
<dbReference type="InterPro" id="IPR017850">
    <property type="entry name" value="Alkaline_phosphatase_core_sf"/>
</dbReference>
<evidence type="ECO:0000256" key="3">
    <source>
        <dbReference type="SAM" id="SignalP"/>
    </source>
</evidence>
<keyword evidence="6" id="KW-1185">Reference proteome</keyword>
<evidence type="ECO:0000259" key="4">
    <source>
        <dbReference type="Pfam" id="PF00884"/>
    </source>
</evidence>
<dbReference type="AlphaFoldDB" id="A0AAD9DJB9"/>
<protein>
    <submittedName>
        <fullName evidence="5">Sulfatase</fullName>
        <ecNumber evidence="5">3.1.6.-</ecNumber>
    </submittedName>
</protein>
<dbReference type="Gene3D" id="3.40.720.10">
    <property type="entry name" value="Alkaline Phosphatase, subunit A"/>
    <property type="match status" value="1"/>
</dbReference>
<dbReference type="Pfam" id="PF00884">
    <property type="entry name" value="Sulfatase"/>
    <property type="match status" value="1"/>
</dbReference>
<dbReference type="InterPro" id="IPR050738">
    <property type="entry name" value="Sulfatase"/>
</dbReference>
<comment type="similarity">
    <text evidence="1">Belongs to the sulfatase family.</text>
</comment>
<feature type="region of interest" description="Disordered" evidence="2">
    <location>
        <begin position="21"/>
        <end position="49"/>
    </location>
</feature>
<dbReference type="PANTHER" id="PTHR42693:SF33">
    <property type="entry name" value="ARYLSULFATASE"/>
    <property type="match status" value="1"/>
</dbReference>
<evidence type="ECO:0000313" key="6">
    <source>
        <dbReference type="Proteomes" id="UP001224775"/>
    </source>
</evidence>
<proteinExistence type="inferred from homology"/>
<name>A0AAD9DJB9_9STRA</name>
<dbReference type="Proteomes" id="UP001224775">
    <property type="component" value="Unassembled WGS sequence"/>
</dbReference>
<evidence type="ECO:0000313" key="5">
    <source>
        <dbReference type="EMBL" id="KAK1747613.1"/>
    </source>
</evidence>
<evidence type="ECO:0000256" key="2">
    <source>
        <dbReference type="SAM" id="MobiDB-lite"/>
    </source>
</evidence>
<feature type="domain" description="Sulfatase N-terminal" evidence="4">
    <location>
        <begin position="72"/>
        <end position="453"/>
    </location>
</feature>
<keyword evidence="3" id="KW-0732">Signal</keyword>
<dbReference type="EMBL" id="JATAAI010000002">
    <property type="protein sequence ID" value="KAK1747613.1"/>
    <property type="molecule type" value="Genomic_DNA"/>
</dbReference>
<dbReference type="SUPFAM" id="SSF53649">
    <property type="entry name" value="Alkaline phosphatase-like"/>
    <property type="match status" value="1"/>
</dbReference>
<dbReference type="PANTHER" id="PTHR42693">
    <property type="entry name" value="ARYLSULFATASE FAMILY MEMBER"/>
    <property type="match status" value="1"/>
</dbReference>
<accession>A0AAD9DJB9</accession>
<gene>
    <name evidence="5" type="ORF">QTG54_001576</name>
</gene>
<organism evidence="5 6">
    <name type="scientific">Skeletonema marinoi</name>
    <dbReference type="NCBI Taxonomy" id="267567"/>
    <lineage>
        <taxon>Eukaryota</taxon>
        <taxon>Sar</taxon>
        <taxon>Stramenopiles</taxon>
        <taxon>Ochrophyta</taxon>
        <taxon>Bacillariophyta</taxon>
        <taxon>Coscinodiscophyceae</taxon>
        <taxon>Thalassiosirophycidae</taxon>
        <taxon>Thalassiosirales</taxon>
        <taxon>Skeletonemataceae</taxon>
        <taxon>Skeletonema</taxon>
        <taxon>Skeletonema marinoi-dohrnii complex</taxon>
    </lineage>
</organism>
<comment type="caution">
    <text evidence="5">The sequence shown here is derived from an EMBL/GenBank/DDBJ whole genome shotgun (WGS) entry which is preliminary data.</text>
</comment>
<reference evidence="5" key="1">
    <citation type="submission" date="2023-06" db="EMBL/GenBank/DDBJ databases">
        <title>Survivors Of The Sea: Transcriptome response of Skeletonema marinoi to long-term dormancy.</title>
        <authorList>
            <person name="Pinder M.I.M."/>
            <person name="Kourtchenko O."/>
            <person name="Robertson E.K."/>
            <person name="Larsson T."/>
            <person name="Maumus F."/>
            <person name="Osuna-Cruz C.M."/>
            <person name="Vancaester E."/>
            <person name="Stenow R."/>
            <person name="Vandepoele K."/>
            <person name="Ploug H."/>
            <person name="Bruchert V."/>
            <person name="Godhe A."/>
            <person name="Topel M."/>
        </authorList>
    </citation>
    <scope>NUCLEOTIDE SEQUENCE</scope>
    <source>
        <strain evidence="5">R05AC</strain>
    </source>
</reference>
<feature type="signal peptide" evidence="3">
    <location>
        <begin position="1"/>
        <end position="22"/>
    </location>
</feature>
<dbReference type="EC" id="3.1.6.-" evidence="5"/>
<feature type="chain" id="PRO_5042232115" evidence="3">
    <location>
        <begin position="23"/>
        <end position="572"/>
    </location>
</feature>
<dbReference type="InterPro" id="IPR000917">
    <property type="entry name" value="Sulfatase_N"/>
</dbReference>
<keyword evidence="5" id="KW-0378">Hydrolase</keyword>
<sequence length="572" mass="63998">MKLSSLAAVAVVGTLLPTLASSQEEQSSSLRRKDNERGQRRQLNLNQFHDPRSEFVKQQSDAIQHNANSARPNILFLLLDQWRPDWDGQHKDTRTGPLPLNMPFLDEMSRRGTHFTQAYVPSPFCGPSRACLAFGKEYDETGVMDNKRWSVDHTQWTTVYKLLRDDANYHTMSCGKDDFYEWDYNFPKYANNPNNMPVMDLGFSDAIRSDGKVRVAKDADELFKNEAYRTYLNGITVKKDDGTDINARQAYKGCFIGKGAPDGCDATSFQNAIYPDDFVRDKAIELLHRKPAGKPWFMQVNFPGPHPPIVSTSRMAASVMERQWPDPINNPGFMRCPQQTQKFKLNNQGQILPPQIDGRCNYAAELENLDALMFSIVKHVEEMGELDNTIVIVAGDHGENLGDNGASGKGMPWHAAVSTPLFIMGPGIRHGRVHEGPVSTLDLGGTWLDYAGVSSMAPGMTTSSLRSILAQDMSLPRRPHVSSGYLEWRTVIKEMPTSPEDPTLTSYKLICAKSPKGMKGAPKSATPFPAGEAWHIMLYDVTRDPDDLLPIEQLRPDVIAELLPLLPEGWCR</sequence>
<evidence type="ECO:0000256" key="1">
    <source>
        <dbReference type="ARBA" id="ARBA00008779"/>
    </source>
</evidence>